<comment type="caution">
    <text evidence="1">The sequence shown here is derived from an EMBL/GenBank/DDBJ whole genome shotgun (WGS) entry which is preliminary data.</text>
</comment>
<dbReference type="EMBL" id="JAAQPH010000024">
    <property type="protein sequence ID" value="NIA71605.1"/>
    <property type="molecule type" value="Genomic_DNA"/>
</dbReference>
<accession>A0A967F2A2</accession>
<dbReference type="InterPro" id="IPR029044">
    <property type="entry name" value="Nucleotide-diphossugar_trans"/>
</dbReference>
<proteinExistence type="predicted"/>
<evidence type="ECO:0000313" key="1">
    <source>
        <dbReference type="EMBL" id="NIA71605.1"/>
    </source>
</evidence>
<evidence type="ECO:0000313" key="2">
    <source>
        <dbReference type="Proteomes" id="UP000761264"/>
    </source>
</evidence>
<dbReference type="Proteomes" id="UP000761264">
    <property type="component" value="Unassembled WGS sequence"/>
</dbReference>
<sequence>MARAPRLGTVKRRLARDIGTVGALRFYRGHTAGLLRDLSADPRWRLWLAVTPDSAALSGRGLWPFHGDLLPQGRGDLGRRMGRLFETLPPGPLVMIGSDIPGITRAHIGGAFKSLGAADWVFGPAEDGGYWLVGARRRPVVRPPFDGVRWSSAATLDDTLANLKDVRVALLDRLRDVDTGADLQLLRDQAAR</sequence>
<dbReference type="Gene3D" id="3.90.550.10">
    <property type="entry name" value="Spore Coat Polysaccharide Biosynthesis Protein SpsA, Chain A"/>
    <property type="match status" value="1"/>
</dbReference>
<name>A0A967F2A2_9PROT</name>
<dbReference type="PANTHER" id="PTHR36529">
    <property type="entry name" value="SLL1095 PROTEIN"/>
    <property type="match status" value="1"/>
</dbReference>
<reference evidence="1" key="1">
    <citation type="submission" date="2020-03" db="EMBL/GenBank/DDBJ databases">
        <title>Genome of Pelagibius litoralis DSM 21314T.</title>
        <authorList>
            <person name="Wang G."/>
        </authorList>
    </citation>
    <scope>NUCLEOTIDE SEQUENCE</scope>
    <source>
        <strain evidence="1">DSM 21314</strain>
    </source>
</reference>
<protein>
    <submittedName>
        <fullName evidence="1">Glycosyltransferase</fullName>
    </submittedName>
</protein>
<dbReference type="Pfam" id="PF09837">
    <property type="entry name" value="DUF2064"/>
    <property type="match status" value="1"/>
</dbReference>
<dbReference type="AlphaFoldDB" id="A0A967F2A2"/>
<keyword evidence="2" id="KW-1185">Reference proteome</keyword>
<dbReference type="PANTHER" id="PTHR36529:SF1">
    <property type="entry name" value="GLYCOSYLTRANSFERASE"/>
    <property type="match status" value="1"/>
</dbReference>
<dbReference type="InterPro" id="IPR018641">
    <property type="entry name" value="Trfase_1_rSAM/seldom-assoc"/>
</dbReference>
<dbReference type="SUPFAM" id="SSF53448">
    <property type="entry name" value="Nucleotide-diphospho-sugar transferases"/>
    <property type="match status" value="1"/>
</dbReference>
<gene>
    <name evidence="1" type="ORF">HBA54_23720</name>
</gene>
<organism evidence="1 2">
    <name type="scientific">Pelagibius litoralis</name>
    <dbReference type="NCBI Taxonomy" id="374515"/>
    <lineage>
        <taxon>Bacteria</taxon>
        <taxon>Pseudomonadati</taxon>
        <taxon>Pseudomonadota</taxon>
        <taxon>Alphaproteobacteria</taxon>
        <taxon>Rhodospirillales</taxon>
        <taxon>Rhodovibrionaceae</taxon>
        <taxon>Pelagibius</taxon>
    </lineage>
</organism>